<dbReference type="GO" id="GO:0005829">
    <property type="term" value="C:cytosol"/>
    <property type="evidence" value="ECO:0007669"/>
    <property type="project" value="TreeGrafter"/>
</dbReference>
<dbReference type="InterPro" id="IPR017926">
    <property type="entry name" value="GATASE"/>
</dbReference>
<sequence length="244" mass="26504">MARSLPVLILQTGDAPEEVSQANGNYDRMFLAAAGLRPEQATVVHLPSGDRPQAPGAYGGVLITGSSAMVTDRLPWSEFAAGWLRQAMAERVPIFGVCYGHQLLAYAMGGEVDYHPGGMELGTLDIELLPAAGQDPLLASLTQGFPVNLIHSQTVLTPPPEAVVLARSQRDPHQILRYGENTITVQFHPEFTAEVMHGFLRSMTEEQPERELELARVGTGISGTPQSRDLMATFVNRYILRKGS</sequence>
<proteinExistence type="predicted"/>
<evidence type="ECO:0000313" key="2">
    <source>
        <dbReference type="EMBL" id="TCL04764.1"/>
    </source>
</evidence>
<feature type="domain" description="Glutamine amidotransferase" evidence="1">
    <location>
        <begin position="58"/>
        <end position="195"/>
    </location>
</feature>
<dbReference type="PROSITE" id="PS51273">
    <property type="entry name" value="GATASE_TYPE_1"/>
    <property type="match status" value="1"/>
</dbReference>
<dbReference type="InterPro" id="IPR029062">
    <property type="entry name" value="Class_I_gatase-like"/>
</dbReference>
<dbReference type="RefSeq" id="WP_132923526.1">
    <property type="nucleotide sequence ID" value="NZ_SJOI01000001.1"/>
</dbReference>
<accession>A0A4R1NBD4</accession>
<dbReference type="OrthoDB" id="9813383at2"/>
<protein>
    <submittedName>
        <fullName evidence="2">GMP synthase (Glutamine-hydrolysing)</fullName>
    </submittedName>
</protein>
<dbReference type="AlphaFoldDB" id="A0A4R1NBD4"/>
<comment type="caution">
    <text evidence="2">The sequence shown here is derived from an EMBL/GenBank/DDBJ whole genome shotgun (WGS) entry which is preliminary data.</text>
</comment>
<dbReference type="Proteomes" id="UP000294555">
    <property type="component" value="Unassembled WGS sequence"/>
</dbReference>
<gene>
    <name evidence="2" type="ORF">EZJ58_2903</name>
</gene>
<dbReference type="PANTHER" id="PTHR42695">
    <property type="entry name" value="GLUTAMINE AMIDOTRANSFERASE YLR126C-RELATED"/>
    <property type="match status" value="1"/>
</dbReference>
<name>A0A4R1NBD4_9GAMM</name>
<reference evidence="2 3" key="1">
    <citation type="submission" date="2019-02" db="EMBL/GenBank/DDBJ databases">
        <title>Investigation of anaerobic lignin degradation for improved lignocellulosic biofuels.</title>
        <authorList>
            <person name="Deangelis K."/>
        </authorList>
    </citation>
    <scope>NUCLEOTIDE SEQUENCE [LARGE SCALE GENOMIC DNA]</scope>
    <source>
        <strain evidence="2 3">159R</strain>
    </source>
</reference>
<dbReference type="EMBL" id="SJOI01000001">
    <property type="protein sequence ID" value="TCL04764.1"/>
    <property type="molecule type" value="Genomic_DNA"/>
</dbReference>
<keyword evidence="3" id="KW-1185">Reference proteome</keyword>
<dbReference type="InterPro" id="IPR044992">
    <property type="entry name" value="ChyE-like"/>
</dbReference>
<dbReference type="NCBIfam" id="NF006562">
    <property type="entry name" value="PRK09065.1"/>
    <property type="match status" value="1"/>
</dbReference>
<evidence type="ECO:0000259" key="1">
    <source>
        <dbReference type="Pfam" id="PF00117"/>
    </source>
</evidence>
<dbReference type="SUPFAM" id="SSF52317">
    <property type="entry name" value="Class I glutamine amidotransferase-like"/>
    <property type="match status" value="1"/>
</dbReference>
<dbReference type="PANTHER" id="PTHR42695:SF5">
    <property type="entry name" value="GLUTAMINE AMIDOTRANSFERASE YLR126C-RELATED"/>
    <property type="match status" value="1"/>
</dbReference>
<evidence type="ECO:0000313" key="3">
    <source>
        <dbReference type="Proteomes" id="UP000294555"/>
    </source>
</evidence>
<dbReference type="Gene3D" id="3.40.50.880">
    <property type="match status" value="1"/>
</dbReference>
<dbReference type="Pfam" id="PF00117">
    <property type="entry name" value="GATase"/>
    <property type="match status" value="1"/>
</dbReference>
<organism evidence="2 3">
    <name type="scientific">Sodalis ligni</name>
    <dbReference type="NCBI Taxonomy" id="2697027"/>
    <lineage>
        <taxon>Bacteria</taxon>
        <taxon>Pseudomonadati</taxon>
        <taxon>Pseudomonadota</taxon>
        <taxon>Gammaproteobacteria</taxon>
        <taxon>Enterobacterales</taxon>
        <taxon>Bruguierivoracaceae</taxon>
        <taxon>Sodalis</taxon>
    </lineage>
</organism>
<dbReference type="CDD" id="cd01741">
    <property type="entry name" value="GATase1_1"/>
    <property type="match status" value="1"/>
</dbReference>